<dbReference type="PROSITE" id="PS50076">
    <property type="entry name" value="DNAJ_2"/>
    <property type="match status" value="1"/>
</dbReference>
<dbReference type="Pfam" id="PF23082">
    <property type="entry name" value="Myb_DNA-binding_2"/>
    <property type="match status" value="1"/>
</dbReference>
<dbReference type="EMBL" id="REGN01005248">
    <property type="protein sequence ID" value="RNA14164.1"/>
    <property type="molecule type" value="Genomic_DNA"/>
</dbReference>
<evidence type="ECO:0000256" key="1">
    <source>
        <dbReference type="ARBA" id="ARBA00004496"/>
    </source>
</evidence>
<feature type="domain" description="Myb-like" evidence="8">
    <location>
        <begin position="539"/>
        <end position="593"/>
    </location>
</feature>
<dbReference type="SMART" id="SM00717">
    <property type="entry name" value="SANT"/>
    <property type="match status" value="2"/>
</dbReference>
<dbReference type="AlphaFoldDB" id="A0A3M7QST7"/>
<dbReference type="Gene3D" id="1.10.10.60">
    <property type="entry name" value="Homeodomain-like"/>
    <property type="match status" value="2"/>
</dbReference>
<feature type="region of interest" description="Disordered" evidence="6">
    <location>
        <begin position="312"/>
        <end position="338"/>
    </location>
</feature>
<dbReference type="CDD" id="cd00167">
    <property type="entry name" value="SANT"/>
    <property type="match status" value="1"/>
</dbReference>
<evidence type="ECO:0000313" key="10">
    <source>
        <dbReference type="Proteomes" id="UP000276133"/>
    </source>
</evidence>
<dbReference type="PANTHER" id="PTHR43999:SF1">
    <property type="entry name" value="DNAJ HOMOLOG SUBFAMILY C MEMBER 2"/>
    <property type="match status" value="1"/>
</dbReference>
<dbReference type="Pfam" id="PF00226">
    <property type="entry name" value="DnaJ"/>
    <property type="match status" value="1"/>
</dbReference>
<evidence type="ECO:0000256" key="6">
    <source>
        <dbReference type="SAM" id="MobiDB-lite"/>
    </source>
</evidence>
<evidence type="ECO:0000259" key="8">
    <source>
        <dbReference type="PROSITE" id="PS50090"/>
    </source>
</evidence>
<evidence type="ECO:0000259" key="7">
    <source>
        <dbReference type="PROSITE" id="PS50076"/>
    </source>
</evidence>
<keyword evidence="5" id="KW-0539">Nucleus</keyword>
<dbReference type="Pfam" id="PF16717">
    <property type="entry name" value="RAC_head"/>
    <property type="match status" value="1"/>
</dbReference>
<dbReference type="GO" id="GO:0006450">
    <property type="term" value="P:regulation of translational fidelity"/>
    <property type="evidence" value="ECO:0007669"/>
    <property type="project" value="InterPro"/>
</dbReference>
<dbReference type="GO" id="GO:0043022">
    <property type="term" value="F:ribosome binding"/>
    <property type="evidence" value="ECO:0007669"/>
    <property type="project" value="InterPro"/>
</dbReference>
<dbReference type="Pfam" id="PF21884">
    <property type="entry name" value="ZUO1-like_ZHD"/>
    <property type="match status" value="1"/>
</dbReference>
<dbReference type="PANTHER" id="PTHR43999">
    <property type="entry name" value="DNAJ HOMOLOG SUBFAMILY C MEMBER 2"/>
    <property type="match status" value="1"/>
</dbReference>
<accession>A0A3M7QST7</accession>
<proteinExistence type="predicted"/>
<dbReference type="InterPro" id="IPR054076">
    <property type="entry name" value="ZUO1-like_ZHD"/>
</dbReference>
<keyword evidence="3" id="KW-0677">Repeat</keyword>
<sequence>MKKFKDKEKNSSKINIYVKTRFIDLEYEPVGKWFEQFNCIRHQCDVEVEEEVESAESSEDEQEMEESAEYLKYLQTLDPKMWRDQDHYKVIGLDHLRHKASQHQIKKAYKQKVLKHHPDKKKDTTDKDRDYFTCMTRAFETLSDPVKRVDHLFEENVPPVNENSKKNFYKVFRSVFEANARWSLNKNVPKLGDEKSTFEQVNNFYSFWYDFDSWREFSYLDEESKDSAADREERRWIDKQNKAARAKRKKEEMARIRQLVDNAYACDPRILKFKQEEKRKKEEEKERRKEAARLREAELLRKQEEARLAKEKLEEEERKKIEQQKKEKEQQRKMKQKERKTFRTLVKDFDYFCSDEAGDRVANMDKIENLIEVMTLSEIQNLNECIQKSGDKRSAAQQLIFEKIDKLEEKKSQQSQPSQPSVESKKVDKVESQAAKLAEWTDEEIKLLIKGSKLIAMGTRERWEVIANFIEEHSRGKYKRSGKECLAKTKEMQNPDNKFREDVNKKAYEKAIGAKKEEVSIREKPSERYVSAGEQFLAEQGSNLGVWTADEQKALEQALKTYPASLADRWDQIAACIPTRSKKDCIVRYKELVELIQAKKKAQQKVSQK</sequence>
<dbReference type="GO" id="GO:0030544">
    <property type="term" value="F:Hsp70 protein binding"/>
    <property type="evidence" value="ECO:0007669"/>
    <property type="project" value="InterPro"/>
</dbReference>
<dbReference type="InterPro" id="IPR036869">
    <property type="entry name" value="J_dom_sf"/>
</dbReference>
<dbReference type="Gene3D" id="1.10.8.840">
    <property type="entry name" value="Ribosome-associated complex head domain"/>
    <property type="match status" value="1"/>
</dbReference>
<dbReference type="InterPro" id="IPR032003">
    <property type="entry name" value="RAC_head"/>
</dbReference>
<evidence type="ECO:0000256" key="5">
    <source>
        <dbReference type="ARBA" id="ARBA00023242"/>
    </source>
</evidence>
<keyword evidence="4" id="KW-0143">Chaperone</keyword>
<dbReference type="InterPro" id="IPR042569">
    <property type="entry name" value="RAC_head_sf"/>
</dbReference>
<comment type="subcellular location">
    <subcellularLocation>
        <location evidence="1">Cytoplasm</location>
    </subcellularLocation>
</comment>
<evidence type="ECO:0000256" key="2">
    <source>
        <dbReference type="ARBA" id="ARBA00022490"/>
    </source>
</evidence>
<dbReference type="Proteomes" id="UP000276133">
    <property type="component" value="Unassembled WGS sequence"/>
</dbReference>
<feature type="compositionally biased region" description="Basic and acidic residues" evidence="6">
    <location>
        <begin position="312"/>
        <end position="332"/>
    </location>
</feature>
<dbReference type="SUPFAM" id="SSF46565">
    <property type="entry name" value="Chaperone J-domain"/>
    <property type="match status" value="1"/>
</dbReference>
<dbReference type="OrthoDB" id="1690618at2759"/>
<keyword evidence="2" id="KW-0963">Cytoplasm</keyword>
<dbReference type="Gene3D" id="1.10.287.110">
    <property type="entry name" value="DnaJ domain"/>
    <property type="match status" value="1"/>
</dbReference>
<dbReference type="InterPro" id="IPR001005">
    <property type="entry name" value="SANT/Myb"/>
</dbReference>
<evidence type="ECO:0000256" key="4">
    <source>
        <dbReference type="ARBA" id="ARBA00023186"/>
    </source>
</evidence>
<dbReference type="InterPro" id="IPR009057">
    <property type="entry name" value="Homeodomain-like_sf"/>
</dbReference>
<dbReference type="STRING" id="10195.A0A3M7QST7"/>
<protein>
    <submittedName>
        <fullName evidence="9">Subfamily C member</fullName>
    </submittedName>
</protein>
<keyword evidence="10" id="KW-1185">Reference proteome</keyword>
<feature type="compositionally biased region" description="Low complexity" evidence="6">
    <location>
        <begin position="413"/>
        <end position="422"/>
    </location>
</feature>
<dbReference type="GO" id="GO:0005829">
    <property type="term" value="C:cytosol"/>
    <property type="evidence" value="ECO:0007669"/>
    <property type="project" value="TreeGrafter"/>
</dbReference>
<comment type="caution">
    <text evidence="9">The sequence shown here is derived from an EMBL/GenBank/DDBJ whole genome shotgun (WGS) entry which is preliminary data.</text>
</comment>
<feature type="domain" description="J" evidence="7">
    <location>
        <begin position="86"/>
        <end position="173"/>
    </location>
</feature>
<reference evidence="9 10" key="1">
    <citation type="journal article" date="2018" name="Sci. Rep.">
        <title>Genomic signatures of local adaptation to the degree of environmental predictability in rotifers.</title>
        <authorList>
            <person name="Franch-Gras L."/>
            <person name="Hahn C."/>
            <person name="Garcia-Roger E.M."/>
            <person name="Carmona M.J."/>
            <person name="Serra M."/>
            <person name="Gomez A."/>
        </authorList>
    </citation>
    <scope>NUCLEOTIDE SEQUENCE [LARGE SCALE GENOMIC DNA]</scope>
    <source>
        <strain evidence="9">HYR1</strain>
    </source>
</reference>
<evidence type="ECO:0000313" key="9">
    <source>
        <dbReference type="EMBL" id="RNA14164.1"/>
    </source>
</evidence>
<gene>
    <name evidence="9" type="ORF">BpHYR1_020411</name>
</gene>
<dbReference type="PROSITE" id="PS50090">
    <property type="entry name" value="MYB_LIKE"/>
    <property type="match status" value="2"/>
</dbReference>
<dbReference type="InterPro" id="IPR044634">
    <property type="entry name" value="Zuotin/DnaJC2"/>
</dbReference>
<organism evidence="9 10">
    <name type="scientific">Brachionus plicatilis</name>
    <name type="common">Marine rotifer</name>
    <name type="synonym">Brachionus muelleri</name>
    <dbReference type="NCBI Taxonomy" id="10195"/>
    <lineage>
        <taxon>Eukaryota</taxon>
        <taxon>Metazoa</taxon>
        <taxon>Spiralia</taxon>
        <taxon>Gnathifera</taxon>
        <taxon>Rotifera</taxon>
        <taxon>Eurotatoria</taxon>
        <taxon>Monogononta</taxon>
        <taxon>Pseudotrocha</taxon>
        <taxon>Ploima</taxon>
        <taxon>Brachionidae</taxon>
        <taxon>Brachionus</taxon>
    </lineage>
</organism>
<dbReference type="SUPFAM" id="SSF46689">
    <property type="entry name" value="Homeodomain-like"/>
    <property type="match status" value="2"/>
</dbReference>
<dbReference type="InterPro" id="IPR001623">
    <property type="entry name" value="DnaJ_domain"/>
</dbReference>
<feature type="region of interest" description="Disordered" evidence="6">
    <location>
        <begin position="408"/>
        <end position="428"/>
    </location>
</feature>
<dbReference type="PRINTS" id="PR00625">
    <property type="entry name" value="JDOMAIN"/>
</dbReference>
<dbReference type="CDD" id="cd06257">
    <property type="entry name" value="DnaJ"/>
    <property type="match status" value="1"/>
</dbReference>
<name>A0A3M7QST7_BRAPC</name>
<dbReference type="Pfam" id="PF00249">
    <property type="entry name" value="Myb_DNA-binding"/>
    <property type="match status" value="1"/>
</dbReference>
<dbReference type="SMART" id="SM00271">
    <property type="entry name" value="DnaJ"/>
    <property type="match status" value="1"/>
</dbReference>
<dbReference type="FunFam" id="1.10.10.60:FF:000180">
    <property type="entry name" value="DnaJ (Hsp40) homolog, subfamily C, member 2"/>
    <property type="match status" value="1"/>
</dbReference>
<feature type="domain" description="Myb-like" evidence="8">
    <location>
        <begin position="432"/>
        <end position="493"/>
    </location>
</feature>
<evidence type="ECO:0000256" key="3">
    <source>
        <dbReference type="ARBA" id="ARBA00022737"/>
    </source>
</evidence>
<dbReference type="GO" id="GO:0051083">
    <property type="term" value="P:'de novo' cotranslational protein folding"/>
    <property type="evidence" value="ECO:0007669"/>
    <property type="project" value="InterPro"/>
</dbReference>